<dbReference type="RefSeq" id="WP_145169379.1">
    <property type="nucleotide sequence ID" value="NZ_CP036525.1"/>
</dbReference>
<evidence type="ECO:0000313" key="3">
    <source>
        <dbReference type="Proteomes" id="UP000318538"/>
    </source>
</evidence>
<accession>A0A517N9G7</accession>
<gene>
    <name evidence="2" type="ORF">K227x_21570</name>
</gene>
<dbReference type="GO" id="GO:0001681">
    <property type="term" value="F:sialate O-acetylesterase activity"/>
    <property type="evidence" value="ECO:0007669"/>
    <property type="project" value="InterPro"/>
</dbReference>
<dbReference type="InterPro" id="IPR039329">
    <property type="entry name" value="SIAE"/>
</dbReference>
<dbReference type="GO" id="GO:0005975">
    <property type="term" value="P:carbohydrate metabolic process"/>
    <property type="evidence" value="ECO:0007669"/>
    <property type="project" value="TreeGrafter"/>
</dbReference>
<keyword evidence="3" id="KW-1185">Reference proteome</keyword>
<sequence length="629" mass="70630">MSRLPLFSWMFVGLLFHSNLDAQNRSQQMPKQDVIDVPAIGEGLCVSNVFQSNMVLQRDEPISIWGWADAGENVVVTFGGNEVATTASDDRSWKATLPALAANSEPQSMTVAGSNRGLTMDNILIGDVWVLGGQSNMEFPLDRIENGQLEIVSANFPNIRILTVPAQNGPQPKTAFPRLHEWSGWFGRHYRKGDWDVCTPEIARELSAIGYVFARRIHMATEVPIGVIDASRGGTTVQTWTPSDVLAEMDSPLVKSMMADWNQKVSDWDAEADLENRIQNYRQKVARFQKEGRPMPAGETEPSDLRPGPAMDPNHPGNCFASMMEPLSGLAVKGAIFHQGYNNCFDGTRGTVMYRQVFPQMISAWRTAFDDPAMPFGILSLCTEGTAQTLENYCQMMANPGPFIREAQYQTFLDLYQTGDKNIGFVSTYDLRRRWYHPQLKIPAGERIARWALATQYGFDRSIRWKPPIVEDMQIENDRIILRLDEAASAVDDGGPILGFAVAGKDRKFQPASAQHLVTSTNDRGQDQTDKKAIVLRSPLVPEPVHYRYAWGRSPLGNLQADRMTDIPFATQRSDDWSLENVPLGVHDKEVTEKLNRQQQQKQTNALRQQDIQRILWNADALRDTAKQN</sequence>
<dbReference type="OrthoDB" id="224124at2"/>
<dbReference type="PANTHER" id="PTHR22901:SF0">
    <property type="entry name" value="SIALATE O-ACETYLESTERASE"/>
    <property type="match status" value="1"/>
</dbReference>
<evidence type="ECO:0000313" key="2">
    <source>
        <dbReference type="EMBL" id="QDT03772.1"/>
    </source>
</evidence>
<evidence type="ECO:0008006" key="4">
    <source>
        <dbReference type="Google" id="ProtNLM"/>
    </source>
</evidence>
<reference evidence="2 3" key="1">
    <citation type="submission" date="2019-02" db="EMBL/GenBank/DDBJ databases">
        <title>Deep-cultivation of Planctomycetes and their phenomic and genomic characterization uncovers novel biology.</title>
        <authorList>
            <person name="Wiegand S."/>
            <person name="Jogler M."/>
            <person name="Boedeker C."/>
            <person name="Pinto D."/>
            <person name="Vollmers J."/>
            <person name="Rivas-Marin E."/>
            <person name="Kohn T."/>
            <person name="Peeters S.H."/>
            <person name="Heuer A."/>
            <person name="Rast P."/>
            <person name="Oberbeckmann S."/>
            <person name="Bunk B."/>
            <person name="Jeske O."/>
            <person name="Meyerdierks A."/>
            <person name="Storesund J.E."/>
            <person name="Kallscheuer N."/>
            <person name="Luecker S."/>
            <person name="Lage O.M."/>
            <person name="Pohl T."/>
            <person name="Merkel B.J."/>
            <person name="Hornburger P."/>
            <person name="Mueller R.-W."/>
            <person name="Bruemmer F."/>
            <person name="Labrenz M."/>
            <person name="Spormann A.M."/>
            <person name="Op den Camp H."/>
            <person name="Overmann J."/>
            <person name="Amann R."/>
            <person name="Jetten M.S.M."/>
            <person name="Mascher T."/>
            <person name="Medema M.H."/>
            <person name="Devos D.P."/>
            <person name="Kaster A.-K."/>
            <person name="Ovreas L."/>
            <person name="Rohde M."/>
            <person name="Galperin M.Y."/>
            <person name="Jogler C."/>
        </authorList>
    </citation>
    <scope>NUCLEOTIDE SEQUENCE [LARGE SCALE GENOMIC DNA]</scope>
    <source>
        <strain evidence="2 3">K22_7</strain>
    </source>
</reference>
<feature type="region of interest" description="Disordered" evidence="1">
    <location>
        <begin position="289"/>
        <end position="315"/>
    </location>
</feature>
<dbReference type="AlphaFoldDB" id="A0A517N9G7"/>
<organism evidence="2 3">
    <name type="scientific">Rubripirellula lacrimiformis</name>
    <dbReference type="NCBI Taxonomy" id="1930273"/>
    <lineage>
        <taxon>Bacteria</taxon>
        <taxon>Pseudomonadati</taxon>
        <taxon>Planctomycetota</taxon>
        <taxon>Planctomycetia</taxon>
        <taxon>Pirellulales</taxon>
        <taxon>Pirellulaceae</taxon>
        <taxon>Rubripirellula</taxon>
    </lineage>
</organism>
<protein>
    <recommendedName>
        <fullName evidence="4">Sialate O-acetylesterase domain-containing protein</fullName>
    </recommendedName>
</protein>
<proteinExistence type="predicted"/>
<evidence type="ECO:0000256" key="1">
    <source>
        <dbReference type="SAM" id="MobiDB-lite"/>
    </source>
</evidence>
<dbReference type="InterPro" id="IPR036514">
    <property type="entry name" value="SGNH_hydro_sf"/>
</dbReference>
<dbReference type="EMBL" id="CP036525">
    <property type="protein sequence ID" value="QDT03772.1"/>
    <property type="molecule type" value="Genomic_DNA"/>
</dbReference>
<dbReference type="PANTHER" id="PTHR22901">
    <property type="entry name" value="SIALATE O-ACETYLESTERASE"/>
    <property type="match status" value="1"/>
</dbReference>
<dbReference type="Gene3D" id="3.40.50.1110">
    <property type="entry name" value="SGNH hydrolase"/>
    <property type="match status" value="1"/>
</dbReference>
<dbReference type="KEGG" id="rlc:K227x_21570"/>
<dbReference type="Proteomes" id="UP000318538">
    <property type="component" value="Chromosome"/>
</dbReference>
<dbReference type="SUPFAM" id="SSF52266">
    <property type="entry name" value="SGNH hydrolase"/>
    <property type="match status" value="1"/>
</dbReference>
<name>A0A517N9G7_9BACT</name>